<reference evidence="2" key="1">
    <citation type="submission" date="2022-11" db="UniProtKB">
        <authorList>
            <consortium name="WormBaseParasite"/>
        </authorList>
    </citation>
    <scope>IDENTIFICATION</scope>
</reference>
<proteinExistence type="predicted"/>
<accession>A0AC35GCS1</accession>
<evidence type="ECO:0000313" key="1">
    <source>
        <dbReference type="Proteomes" id="UP000887580"/>
    </source>
</evidence>
<dbReference type="WBParaSite" id="PS1159_v2.g3655.t1">
    <property type="protein sequence ID" value="PS1159_v2.g3655.t1"/>
    <property type="gene ID" value="PS1159_v2.g3655"/>
</dbReference>
<organism evidence="1 2">
    <name type="scientific">Panagrolaimus sp. PS1159</name>
    <dbReference type="NCBI Taxonomy" id="55785"/>
    <lineage>
        <taxon>Eukaryota</taxon>
        <taxon>Metazoa</taxon>
        <taxon>Ecdysozoa</taxon>
        <taxon>Nematoda</taxon>
        <taxon>Chromadorea</taxon>
        <taxon>Rhabditida</taxon>
        <taxon>Tylenchina</taxon>
        <taxon>Panagrolaimomorpha</taxon>
        <taxon>Panagrolaimoidea</taxon>
        <taxon>Panagrolaimidae</taxon>
        <taxon>Panagrolaimus</taxon>
    </lineage>
</organism>
<evidence type="ECO:0000313" key="2">
    <source>
        <dbReference type="WBParaSite" id="PS1159_v2.g3655.t1"/>
    </source>
</evidence>
<protein>
    <submittedName>
        <fullName evidence="2">Uncharacterized protein</fullName>
    </submittedName>
</protein>
<sequence length="203" mass="23503">MKNKICLFFVIFLSLYKSGDTFKRGFLRNEFSTTTTSTTPSPKDSIFRTTKPPCCRDMLGAMTCQRLQKINEQNFGKRCNKDAEFRLIQCCTTCNKYDGSTPYDAIAETLVAESCFDRYGGAFCQRYVNSTDVWSQKHWNCSGQSPHISFRSCRQSCGFCDFDKVIYTLQNAIDACKHNNNKDAWKDRLRRRLYVEKLNKTLP</sequence>
<name>A0AC35GCS1_9BILA</name>
<dbReference type="Proteomes" id="UP000887580">
    <property type="component" value="Unplaced"/>
</dbReference>